<dbReference type="STRING" id="1817816.A2Y64_00550"/>
<reference evidence="1 2" key="1">
    <citation type="journal article" date="2016" name="Nat. Commun.">
        <title>Thousands of microbial genomes shed light on interconnected biogeochemical processes in an aquifer system.</title>
        <authorList>
            <person name="Anantharaman K."/>
            <person name="Brown C.T."/>
            <person name="Hug L.A."/>
            <person name="Sharon I."/>
            <person name="Castelle C.J."/>
            <person name="Probst A.J."/>
            <person name="Thomas B.C."/>
            <person name="Singh A."/>
            <person name="Wilkins M.J."/>
            <person name="Karaoz U."/>
            <person name="Brodie E.L."/>
            <person name="Williams K.H."/>
            <person name="Hubbard S.S."/>
            <person name="Banfield J.F."/>
        </authorList>
    </citation>
    <scope>NUCLEOTIDE SEQUENCE [LARGE SCALE GENOMIC DNA]</scope>
</reference>
<evidence type="ECO:0000313" key="1">
    <source>
        <dbReference type="EMBL" id="OGD72344.1"/>
    </source>
</evidence>
<dbReference type="Proteomes" id="UP000177187">
    <property type="component" value="Unassembled WGS sequence"/>
</dbReference>
<sequence length="194" mass="21240">MPRIIIVTLMAAVIIGGCGRSVYDELTRYKNEATPADAELQACLDAYTGRRLHLGEGYGYRLPFDSVETRELLRRAEKAEEELKGIGAPEPSEASYAPGKTARLLAEEKIAAAEDIRGAFELLDEVTREWEDRLPTGPPPEGDTETVELAPGDVEAWRDDMARVDGVFESAERNFDDAALALGAAILAAHDDEY</sequence>
<protein>
    <submittedName>
        <fullName evidence="1">Uncharacterized protein</fullName>
    </submittedName>
</protein>
<accession>A0A1F5EYW9</accession>
<comment type="caution">
    <text evidence="1">The sequence shown here is derived from an EMBL/GenBank/DDBJ whole genome shotgun (WGS) entry which is preliminary data.</text>
</comment>
<dbReference type="EMBL" id="MFAF01000125">
    <property type="protein sequence ID" value="OGD72344.1"/>
    <property type="molecule type" value="Genomic_DNA"/>
</dbReference>
<dbReference type="AlphaFoldDB" id="A0A1F5EYW9"/>
<organism evidence="1 2">
    <name type="scientific">Candidatus Coatesbacteria bacterium RBG_13_66_14</name>
    <dbReference type="NCBI Taxonomy" id="1817816"/>
    <lineage>
        <taxon>Bacteria</taxon>
        <taxon>Candidatus Coatesiibacteriota</taxon>
    </lineage>
</organism>
<gene>
    <name evidence="1" type="ORF">A2Y64_00550</name>
</gene>
<dbReference type="PROSITE" id="PS51257">
    <property type="entry name" value="PROKAR_LIPOPROTEIN"/>
    <property type="match status" value="1"/>
</dbReference>
<proteinExistence type="predicted"/>
<evidence type="ECO:0000313" key="2">
    <source>
        <dbReference type="Proteomes" id="UP000177187"/>
    </source>
</evidence>
<name>A0A1F5EYW9_9BACT</name>